<evidence type="ECO:0000256" key="2">
    <source>
        <dbReference type="ARBA" id="ARBA00023125"/>
    </source>
</evidence>
<dbReference type="SMART" id="SM00346">
    <property type="entry name" value="HTH_ICLR"/>
    <property type="match status" value="1"/>
</dbReference>
<dbReference type="Pfam" id="PF01614">
    <property type="entry name" value="IclR_C"/>
    <property type="match status" value="1"/>
</dbReference>
<evidence type="ECO:0000256" key="3">
    <source>
        <dbReference type="ARBA" id="ARBA00023163"/>
    </source>
</evidence>
<dbReference type="GO" id="GO:0045892">
    <property type="term" value="P:negative regulation of DNA-templated transcription"/>
    <property type="evidence" value="ECO:0007669"/>
    <property type="project" value="TreeGrafter"/>
</dbReference>
<keyword evidence="7" id="KW-1185">Reference proteome</keyword>
<dbReference type="SUPFAM" id="SSF46785">
    <property type="entry name" value="Winged helix' DNA-binding domain"/>
    <property type="match status" value="1"/>
</dbReference>
<dbReference type="InterPro" id="IPR036388">
    <property type="entry name" value="WH-like_DNA-bd_sf"/>
</dbReference>
<comment type="caution">
    <text evidence="6">The sequence shown here is derived from an EMBL/GenBank/DDBJ whole genome shotgun (WGS) entry which is preliminary data.</text>
</comment>
<feature type="domain" description="HTH iclR-type" evidence="4">
    <location>
        <begin position="16"/>
        <end position="76"/>
    </location>
</feature>
<feature type="domain" description="IclR-ED" evidence="5">
    <location>
        <begin position="77"/>
        <end position="259"/>
    </location>
</feature>
<protein>
    <submittedName>
        <fullName evidence="6">IclR family transcriptional regulator</fullName>
    </submittedName>
</protein>
<dbReference type="InterPro" id="IPR029016">
    <property type="entry name" value="GAF-like_dom_sf"/>
</dbReference>
<organism evidence="6 7">
    <name type="scientific">Galbitalea soli</name>
    <dbReference type="NCBI Taxonomy" id="1268042"/>
    <lineage>
        <taxon>Bacteria</taxon>
        <taxon>Bacillati</taxon>
        <taxon>Actinomycetota</taxon>
        <taxon>Actinomycetes</taxon>
        <taxon>Micrococcales</taxon>
        <taxon>Microbacteriaceae</taxon>
        <taxon>Galbitalea</taxon>
    </lineage>
</organism>
<sequence>MTAVLPSIPGARDTPAPAAFRAVQVLEYLGSRTEPATLTEVALALGIAKSSASNLVSTLEVARMVRRAGHGWVLGYKVLELGQSMLASTTLVAEFRRITNALPTLQNDTALLAALDGMEVIYLARHDGRQPIRLASDIGRRMPASVTALGKAMLASLTPEDLDRRLADVTVLPRPTKRAHRTTVELRRDLAQVRERGYAIDDEQNTIGVTCFAVPVVATGQPIAVSTTLLTQRVRPELRGRLIADLTSLARQLATFANG</sequence>
<reference evidence="6 7" key="1">
    <citation type="journal article" date="2014" name="Int. J. Syst. Evol. Microbiol.">
        <title>Description of Galbitalea soli gen. nov., sp. nov., and Frondihabitans sucicola sp. nov.</title>
        <authorList>
            <person name="Kim S.J."/>
            <person name="Lim J.M."/>
            <person name="Ahn J.H."/>
            <person name="Weon H.Y."/>
            <person name="Hamada M."/>
            <person name="Suzuki K."/>
            <person name="Ahn T.Y."/>
            <person name="Kwon S.W."/>
        </authorList>
    </citation>
    <scope>NUCLEOTIDE SEQUENCE [LARGE SCALE GENOMIC DNA]</scope>
    <source>
        <strain evidence="6 7">NBRC 108727</strain>
    </source>
</reference>
<dbReference type="Gene3D" id="1.10.10.10">
    <property type="entry name" value="Winged helix-like DNA-binding domain superfamily/Winged helix DNA-binding domain"/>
    <property type="match status" value="1"/>
</dbReference>
<dbReference type="RefSeq" id="WP_163472639.1">
    <property type="nucleotide sequence ID" value="NZ_JAAGWZ010000002.1"/>
</dbReference>
<evidence type="ECO:0000256" key="1">
    <source>
        <dbReference type="ARBA" id="ARBA00023015"/>
    </source>
</evidence>
<dbReference type="PROSITE" id="PS51078">
    <property type="entry name" value="ICLR_ED"/>
    <property type="match status" value="1"/>
</dbReference>
<dbReference type="Pfam" id="PF09339">
    <property type="entry name" value="HTH_IclR"/>
    <property type="match status" value="1"/>
</dbReference>
<evidence type="ECO:0000259" key="4">
    <source>
        <dbReference type="PROSITE" id="PS51077"/>
    </source>
</evidence>
<keyword evidence="2" id="KW-0238">DNA-binding</keyword>
<dbReference type="GO" id="GO:0003677">
    <property type="term" value="F:DNA binding"/>
    <property type="evidence" value="ECO:0007669"/>
    <property type="project" value="UniProtKB-KW"/>
</dbReference>
<dbReference type="PROSITE" id="PS51077">
    <property type="entry name" value="HTH_ICLR"/>
    <property type="match status" value="1"/>
</dbReference>
<dbReference type="AlphaFoldDB" id="A0A7C9TPT2"/>
<keyword evidence="3" id="KW-0804">Transcription</keyword>
<dbReference type="PANTHER" id="PTHR30136:SF24">
    <property type="entry name" value="HTH-TYPE TRANSCRIPTIONAL REPRESSOR ALLR"/>
    <property type="match status" value="1"/>
</dbReference>
<dbReference type="Proteomes" id="UP000479756">
    <property type="component" value="Unassembled WGS sequence"/>
</dbReference>
<name>A0A7C9TPT2_9MICO</name>
<dbReference type="InterPro" id="IPR050707">
    <property type="entry name" value="HTH_MetabolicPath_Reg"/>
</dbReference>
<dbReference type="EMBL" id="JAAGWZ010000002">
    <property type="protein sequence ID" value="NEM90937.1"/>
    <property type="molecule type" value="Genomic_DNA"/>
</dbReference>
<proteinExistence type="predicted"/>
<evidence type="ECO:0000313" key="6">
    <source>
        <dbReference type="EMBL" id="NEM90937.1"/>
    </source>
</evidence>
<evidence type="ECO:0000313" key="7">
    <source>
        <dbReference type="Proteomes" id="UP000479756"/>
    </source>
</evidence>
<dbReference type="Gene3D" id="3.30.450.40">
    <property type="match status" value="1"/>
</dbReference>
<dbReference type="GO" id="GO:0003700">
    <property type="term" value="F:DNA-binding transcription factor activity"/>
    <property type="evidence" value="ECO:0007669"/>
    <property type="project" value="TreeGrafter"/>
</dbReference>
<dbReference type="InterPro" id="IPR005471">
    <property type="entry name" value="Tscrpt_reg_IclR_N"/>
</dbReference>
<dbReference type="PANTHER" id="PTHR30136">
    <property type="entry name" value="HELIX-TURN-HELIX TRANSCRIPTIONAL REGULATOR, ICLR FAMILY"/>
    <property type="match status" value="1"/>
</dbReference>
<dbReference type="InterPro" id="IPR036390">
    <property type="entry name" value="WH_DNA-bd_sf"/>
</dbReference>
<accession>A0A7C9TPT2</accession>
<dbReference type="SUPFAM" id="SSF55781">
    <property type="entry name" value="GAF domain-like"/>
    <property type="match status" value="1"/>
</dbReference>
<gene>
    <name evidence="6" type="ORF">G3T37_06160</name>
</gene>
<dbReference type="InterPro" id="IPR014757">
    <property type="entry name" value="Tscrpt_reg_IclR_C"/>
</dbReference>
<evidence type="ECO:0000259" key="5">
    <source>
        <dbReference type="PROSITE" id="PS51078"/>
    </source>
</evidence>
<keyword evidence="1" id="KW-0805">Transcription regulation</keyword>